<proteinExistence type="predicted"/>
<name>A0A1G7Z649_9RHOO</name>
<evidence type="ECO:0000313" key="1">
    <source>
        <dbReference type="EMBL" id="SDH04188.1"/>
    </source>
</evidence>
<reference evidence="1 2" key="1">
    <citation type="submission" date="2016-10" db="EMBL/GenBank/DDBJ databases">
        <authorList>
            <person name="de Groot N.N."/>
        </authorList>
    </citation>
    <scope>NUCLEOTIDE SEQUENCE [LARGE SCALE GENOMIC DNA]</scope>
    <source>
        <strain evidence="1 2">DSM 5885</strain>
    </source>
</reference>
<dbReference type="Proteomes" id="UP000198607">
    <property type="component" value="Unassembled WGS sequence"/>
</dbReference>
<accession>A0A1G7Z649</accession>
<gene>
    <name evidence="1" type="ORF">SAMN05660652_01085</name>
</gene>
<dbReference type="AlphaFoldDB" id="A0A1G7Z649"/>
<organism evidence="1 2">
    <name type="scientific">Propionivibrio dicarboxylicus</name>
    <dbReference type="NCBI Taxonomy" id="83767"/>
    <lineage>
        <taxon>Bacteria</taxon>
        <taxon>Pseudomonadati</taxon>
        <taxon>Pseudomonadota</taxon>
        <taxon>Betaproteobacteria</taxon>
        <taxon>Rhodocyclales</taxon>
        <taxon>Rhodocyclaceae</taxon>
        <taxon>Propionivibrio</taxon>
    </lineage>
</organism>
<evidence type="ECO:0008006" key="3">
    <source>
        <dbReference type="Google" id="ProtNLM"/>
    </source>
</evidence>
<dbReference type="STRING" id="83767.SAMN05660652_01085"/>
<dbReference type="RefSeq" id="WP_176785758.1">
    <property type="nucleotide sequence ID" value="NZ_FNCY01000003.1"/>
</dbReference>
<sequence length="141" mass="14460">MPMICPNCLSTQIETKDYAKKAAATVGFLGGTASGIASAKSGAEIGSIVGGSIGFIAGPVGSRVGKWIGTLVGGMVGGITGALTGAQLGHVIDERLLDNYHCLACDHHFRTPLVFDQKETEITPFSNDAILGGVGRLDVSR</sequence>
<protein>
    <recommendedName>
        <fullName evidence="3">Glycine zipper</fullName>
    </recommendedName>
</protein>
<dbReference type="EMBL" id="FNCY01000003">
    <property type="protein sequence ID" value="SDH04188.1"/>
    <property type="molecule type" value="Genomic_DNA"/>
</dbReference>
<keyword evidence="2" id="KW-1185">Reference proteome</keyword>
<evidence type="ECO:0000313" key="2">
    <source>
        <dbReference type="Proteomes" id="UP000198607"/>
    </source>
</evidence>